<name>A0A1C4V7R7_MICVI</name>
<feature type="transmembrane region" description="Helical" evidence="1">
    <location>
        <begin position="84"/>
        <end position="101"/>
    </location>
</feature>
<accession>A0A1C4V7R7</accession>
<protein>
    <submittedName>
        <fullName evidence="2">Uncharacterized protein</fullName>
    </submittedName>
</protein>
<feature type="transmembrane region" description="Helical" evidence="1">
    <location>
        <begin position="209"/>
        <end position="227"/>
    </location>
</feature>
<feature type="transmembrane region" description="Helical" evidence="1">
    <location>
        <begin position="61"/>
        <end position="77"/>
    </location>
</feature>
<gene>
    <name evidence="2" type="ORF">GA0074695_1206</name>
</gene>
<feature type="transmembrane region" description="Helical" evidence="1">
    <location>
        <begin position="233"/>
        <end position="252"/>
    </location>
</feature>
<sequence length="345" mass="35349">MRKNWQTIVGALSGVTGAVIWALATAIYQPIMQPEGFWTDSSTGEAFPQLASNNTYWPRDIRQLAILLALGGVILICRANARGVAAGAIAALGWLGADIWLDRIDVAGGAAAAWLAVGGIGLFSATAVVAARVSAGQGATARARHLFATVGAVLAAATMVVTTPWDEPVTVPDQVRVENALSMLKAGLVVMFVATMIGLVAVQLTAVRARRMAVFVGVAALAAWLTTTNNGSAVVGLIGMLVAATLAVVAAREVALIRLLPVAVVCGVALFPAMMMLYFVGSTVGSAMTSLADNPPVNGADTDLSLAFSGLVLGLLLASISHVLAPPPHEPSSLSRDPGPVLNRA</sequence>
<evidence type="ECO:0000256" key="1">
    <source>
        <dbReference type="SAM" id="Phobius"/>
    </source>
</evidence>
<dbReference type="RefSeq" id="WP_089005334.1">
    <property type="nucleotide sequence ID" value="NZ_LT607411.1"/>
</dbReference>
<reference evidence="3" key="1">
    <citation type="submission" date="2016-06" db="EMBL/GenBank/DDBJ databases">
        <authorList>
            <person name="Varghese N."/>
            <person name="Submissions Spin"/>
        </authorList>
    </citation>
    <scope>NUCLEOTIDE SEQUENCE [LARGE SCALE GENOMIC DNA]</scope>
    <source>
        <strain evidence="3">DSM 43909</strain>
    </source>
</reference>
<feature type="transmembrane region" description="Helical" evidence="1">
    <location>
        <begin position="145"/>
        <end position="163"/>
    </location>
</feature>
<evidence type="ECO:0000313" key="3">
    <source>
        <dbReference type="Proteomes" id="UP000198242"/>
    </source>
</evidence>
<feature type="transmembrane region" description="Helical" evidence="1">
    <location>
        <begin position="113"/>
        <end position="133"/>
    </location>
</feature>
<evidence type="ECO:0000313" key="2">
    <source>
        <dbReference type="EMBL" id="SCE79815.1"/>
    </source>
</evidence>
<feature type="transmembrane region" description="Helical" evidence="1">
    <location>
        <begin position="304"/>
        <end position="325"/>
    </location>
</feature>
<organism evidence="2 3">
    <name type="scientific">Micromonospora viridifaciens</name>
    <dbReference type="NCBI Taxonomy" id="1881"/>
    <lineage>
        <taxon>Bacteria</taxon>
        <taxon>Bacillati</taxon>
        <taxon>Actinomycetota</taxon>
        <taxon>Actinomycetes</taxon>
        <taxon>Micromonosporales</taxon>
        <taxon>Micromonosporaceae</taxon>
        <taxon>Micromonospora</taxon>
    </lineage>
</organism>
<feature type="transmembrane region" description="Helical" evidence="1">
    <location>
        <begin position="7"/>
        <end position="28"/>
    </location>
</feature>
<feature type="transmembrane region" description="Helical" evidence="1">
    <location>
        <begin position="183"/>
        <end position="202"/>
    </location>
</feature>
<dbReference type="AlphaFoldDB" id="A0A1C4V7R7"/>
<keyword evidence="1" id="KW-0472">Membrane</keyword>
<proteinExistence type="predicted"/>
<feature type="transmembrane region" description="Helical" evidence="1">
    <location>
        <begin position="259"/>
        <end position="284"/>
    </location>
</feature>
<keyword evidence="3" id="KW-1185">Reference proteome</keyword>
<dbReference type="Proteomes" id="UP000198242">
    <property type="component" value="Chromosome I"/>
</dbReference>
<keyword evidence="1" id="KW-1133">Transmembrane helix</keyword>
<keyword evidence="1" id="KW-0812">Transmembrane</keyword>
<dbReference type="EMBL" id="LT607411">
    <property type="protein sequence ID" value="SCE79815.1"/>
    <property type="molecule type" value="Genomic_DNA"/>
</dbReference>